<sequence length="454" mass="50283">MSNSSDNGVQEMLSKTRTMPREQLKLLSHEAMLEESGPSRAASTLIVLITSMLFVAFVWANYVDIKTSATTLGTVIPSGDKRVVQHLEGGIVQSILVRNGDIVEKGQPLLQFEPTLRTAELNQIRAREAALSIKKQRLRAFIDGTMPDYSAFEKEYPELVEESNFNLKGIRARIEGEKTVLSSQIAQQRKSVENFEKQIISLTKQQKLLSQSVAMRKKLFDSGHGSRVNLINAELDLAKNKGSITEAEVSKEQALASIVETENQMLEIDVTERGRALDELDNVGAQLAEVRENIARLEDKVTRLELVSPVSGVVHALQVNTAGAVVEPAQVVMEIIPADEDVLIENKILPSDIGHVEVGQETTVTVTGFDARRYGTMKGKLINMSPTTFMDEKGNPFFRGHIRLNEEHLTANGVKHKIVPGMTVQANIITGEQTLLAYLTRPVYVSLLNAFRER</sequence>
<dbReference type="Gene3D" id="2.40.50.100">
    <property type="match status" value="1"/>
</dbReference>
<evidence type="ECO:0000256" key="10">
    <source>
        <dbReference type="SAM" id="Coils"/>
    </source>
</evidence>
<reference evidence="13" key="1">
    <citation type="journal article" date="2014" name="Int. J. Syst. Evol. Microbiol.">
        <title>Complete genome sequence of Corynebacterium casei LMG S-19264T (=DSM 44701T), isolated from a smear-ripened cheese.</title>
        <authorList>
            <consortium name="US DOE Joint Genome Institute (JGI-PGF)"/>
            <person name="Walter F."/>
            <person name="Albersmeier A."/>
            <person name="Kalinowski J."/>
            <person name="Ruckert C."/>
        </authorList>
    </citation>
    <scope>NUCLEOTIDE SEQUENCE</scope>
    <source>
        <strain evidence="13">CGMCC 1.15254</strain>
    </source>
</reference>
<dbReference type="RefSeq" id="WP_188665812.1">
    <property type="nucleotide sequence ID" value="NZ_BMHV01000019.1"/>
</dbReference>
<dbReference type="GO" id="GO:0015562">
    <property type="term" value="F:efflux transmembrane transporter activity"/>
    <property type="evidence" value="ECO:0007669"/>
    <property type="project" value="InterPro"/>
</dbReference>
<proteinExistence type="inferred from homology"/>
<evidence type="ECO:0000256" key="2">
    <source>
        <dbReference type="ARBA" id="ARBA00009477"/>
    </source>
</evidence>
<dbReference type="InterPro" id="IPR010129">
    <property type="entry name" value="T1SS_HlyD"/>
</dbReference>
<feature type="domain" description="AprE-like beta-barrel" evidence="12">
    <location>
        <begin position="343"/>
        <end position="431"/>
    </location>
</feature>
<dbReference type="Proteomes" id="UP000632498">
    <property type="component" value="Unassembled WGS sequence"/>
</dbReference>
<dbReference type="PANTHER" id="PTHR30386">
    <property type="entry name" value="MEMBRANE FUSION SUBUNIT OF EMRAB-TOLC MULTIDRUG EFFLUX PUMP"/>
    <property type="match status" value="1"/>
</dbReference>
<dbReference type="Gene3D" id="2.40.30.170">
    <property type="match status" value="1"/>
</dbReference>
<dbReference type="PANTHER" id="PTHR30386:SF26">
    <property type="entry name" value="TRANSPORT PROTEIN COMB"/>
    <property type="match status" value="1"/>
</dbReference>
<dbReference type="GO" id="GO:0005886">
    <property type="term" value="C:plasma membrane"/>
    <property type="evidence" value="ECO:0007669"/>
    <property type="project" value="UniProtKB-SubCell"/>
</dbReference>
<feature type="coiled-coil region" evidence="10">
    <location>
        <begin position="244"/>
        <end position="307"/>
    </location>
</feature>
<feature type="transmembrane region" description="Helical" evidence="9">
    <location>
        <begin position="41"/>
        <end position="62"/>
    </location>
</feature>
<keyword evidence="7 9" id="KW-1133">Transmembrane helix</keyword>
<evidence type="ECO:0000256" key="7">
    <source>
        <dbReference type="ARBA" id="ARBA00022989"/>
    </source>
</evidence>
<evidence type="ECO:0000259" key="11">
    <source>
        <dbReference type="Pfam" id="PF25994"/>
    </source>
</evidence>
<comment type="caution">
    <text evidence="13">The sequence shown here is derived from an EMBL/GenBank/DDBJ whole genome shotgun (WGS) entry which is preliminary data.</text>
</comment>
<dbReference type="AlphaFoldDB" id="A0A917FCF5"/>
<evidence type="ECO:0000256" key="5">
    <source>
        <dbReference type="ARBA" id="ARBA00022519"/>
    </source>
</evidence>
<dbReference type="SUPFAM" id="SSF56954">
    <property type="entry name" value="Outer membrane efflux proteins (OEP)"/>
    <property type="match status" value="1"/>
</dbReference>
<dbReference type="InterPro" id="IPR050739">
    <property type="entry name" value="MFP"/>
</dbReference>
<keyword evidence="14" id="KW-1185">Reference proteome</keyword>
<gene>
    <name evidence="13" type="ORF">GCM10011332_25160</name>
</gene>
<comment type="subcellular location">
    <subcellularLocation>
        <location evidence="1 9">Cell inner membrane</location>
        <topology evidence="1 9">Single-pass membrane protein</topology>
    </subcellularLocation>
</comment>
<keyword evidence="8 9" id="KW-0472">Membrane</keyword>
<evidence type="ECO:0000256" key="4">
    <source>
        <dbReference type="ARBA" id="ARBA00022475"/>
    </source>
</evidence>
<evidence type="ECO:0000256" key="3">
    <source>
        <dbReference type="ARBA" id="ARBA00022448"/>
    </source>
</evidence>
<dbReference type="InterPro" id="IPR058781">
    <property type="entry name" value="HH_AprE-like"/>
</dbReference>
<dbReference type="InterPro" id="IPR058982">
    <property type="entry name" value="Beta-barrel_AprE"/>
</dbReference>
<evidence type="ECO:0000256" key="9">
    <source>
        <dbReference type="RuleBase" id="RU365093"/>
    </source>
</evidence>
<dbReference type="PRINTS" id="PR01490">
    <property type="entry name" value="RTXTOXIND"/>
</dbReference>
<evidence type="ECO:0000256" key="1">
    <source>
        <dbReference type="ARBA" id="ARBA00004377"/>
    </source>
</evidence>
<reference evidence="13" key="2">
    <citation type="submission" date="2020-09" db="EMBL/GenBank/DDBJ databases">
        <authorList>
            <person name="Sun Q."/>
            <person name="Zhou Y."/>
        </authorList>
    </citation>
    <scope>NUCLEOTIDE SEQUENCE</scope>
    <source>
        <strain evidence="13">CGMCC 1.15254</strain>
    </source>
</reference>
<evidence type="ECO:0000256" key="6">
    <source>
        <dbReference type="ARBA" id="ARBA00022692"/>
    </source>
</evidence>
<dbReference type="GO" id="GO:0015031">
    <property type="term" value="P:protein transport"/>
    <property type="evidence" value="ECO:0007669"/>
    <property type="project" value="InterPro"/>
</dbReference>
<dbReference type="NCBIfam" id="TIGR01843">
    <property type="entry name" value="type_I_hlyD"/>
    <property type="match status" value="1"/>
</dbReference>
<feature type="domain" description="AprE-like long alpha-helical hairpin" evidence="11">
    <location>
        <begin position="119"/>
        <end position="299"/>
    </location>
</feature>
<dbReference type="SUPFAM" id="SSF111369">
    <property type="entry name" value="HlyD-like secretion proteins"/>
    <property type="match status" value="1"/>
</dbReference>
<organism evidence="13 14">
    <name type="scientific">Terasakiella brassicae</name>
    <dbReference type="NCBI Taxonomy" id="1634917"/>
    <lineage>
        <taxon>Bacteria</taxon>
        <taxon>Pseudomonadati</taxon>
        <taxon>Pseudomonadota</taxon>
        <taxon>Alphaproteobacteria</taxon>
        <taxon>Rhodospirillales</taxon>
        <taxon>Terasakiellaceae</taxon>
        <taxon>Terasakiella</taxon>
    </lineage>
</organism>
<accession>A0A917FCF5</accession>
<evidence type="ECO:0000313" key="14">
    <source>
        <dbReference type="Proteomes" id="UP000632498"/>
    </source>
</evidence>
<keyword evidence="5 9" id="KW-0997">Cell inner membrane</keyword>
<keyword evidence="6 9" id="KW-0812">Transmembrane</keyword>
<name>A0A917FCF5_9PROT</name>
<comment type="similarity">
    <text evidence="2 9">Belongs to the membrane fusion protein (MFP) (TC 8.A.1) family.</text>
</comment>
<dbReference type="Pfam" id="PF26002">
    <property type="entry name" value="Beta-barrel_AprE"/>
    <property type="match status" value="1"/>
</dbReference>
<protein>
    <recommendedName>
        <fullName evidence="9">Membrane fusion protein (MFP) family protein</fullName>
    </recommendedName>
</protein>
<evidence type="ECO:0000313" key="13">
    <source>
        <dbReference type="EMBL" id="GGF70135.1"/>
    </source>
</evidence>
<dbReference type="Pfam" id="PF25994">
    <property type="entry name" value="HH_AprE"/>
    <property type="match status" value="1"/>
</dbReference>
<keyword evidence="10" id="KW-0175">Coiled coil</keyword>
<keyword evidence="3 9" id="KW-0813">Transport</keyword>
<keyword evidence="4 9" id="KW-1003">Cell membrane</keyword>
<evidence type="ECO:0000259" key="12">
    <source>
        <dbReference type="Pfam" id="PF26002"/>
    </source>
</evidence>
<evidence type="ECO:0000256" key="8">
    <source>
        <dbReference type="ARBA" id="ARBA00023136"/>
    </source>
</evidence>
<dbReference type="EMBL" id="BMHV01000019">
    <property type="protein sequence ID" value="GGF70135.1"/>
    <property type="molecule type" value="Genomic_DNA"/>
</dbReference>